<reference evidence="1" key="1">
    <citation type="journal article" date="2020" name="Nature">
        <title>Giant virus diversity and host interactions through global metagenomics.</title>
        <authorList>
            <person name="Schulz F."/>
            <person name="Roux S."/>
            <person name="Paez-Espino D."/>
            <person name="Jungbluth S."/>
            <person name="Walsh D.A."/>
            <person name="Denef V.J."/>
            <person name="McMahon K.D."/>
            <person name="Konstantinidis K.T."/>
            <person name="Eloe-Fadrosh E.A."/>
            <person name="Kyrpides N.C."/>
            <person name="Woyke T."/>
        </authorList>
    </citation>
    <scope>NUCLEOTIDE SEQUENCE</scope>
    <source>
        <strain evidence="1">GVMAG-M-3300024302-11</strain>
    </source>
</reference>
<proteinExistence type="predicted"/>
<sequence length="195" mass="22216">MKLTGNTQIDIDNKINFSDLEYELNVNHMNVGLASKKKNKKIENGLDFESTIGPINIKFNLLTNKSQIPTSTSDINLYISADYIINNNLKLGLKYETDVNQQKFEILSGCIKSNLKYNDIDLNLSTENIIYGHKNIDNIKINLFGNKIKPSIGLINNQINVGYIYNQIEEIDEYGNKEDKINNKLSLDLDLNIKI</sequence>
<name>A0A6C0IV47_9ZZZZ</name>
<dbReference type="EMBL" id="MN740258">
    <property type="protein sequence ID" value="QHT96519.1"/>
    <property type="molecule type" value="Genomic_DNA"/>
</dbReference>
<accession>A0A6C0IV47</accession>
<protein>
    <submittedName>
        <fullName evidence="1">Uncharacterized protein</fullName>
    </submittedName>
</protein>
<dbReference type="AlphaFoldDB" id="A0A6C0IV47"/>
<evidence type="ECO:0000313" key="1">
    <source>
        <dbReference type="EMBL" id="QHT96519.1"/>
    </source>
</evidence>
<organism evidence="1">
    <name type="scientific">viral metagenome</name>
    <dbReference type="NCBI Taxonomy" id="1070528"/>
    <lineage>
        <taxon>unclassified sequences</taxon>
        <taxon>metagenomes</taxon>
        <taxon>organismal metagenomes</taxon>
    </lineage>
</organism>